<keyword evidence="12" id="KW-1185">Reference proteome</keyword>
<protein>
    <recommendedName>
        <fullName evidence="1">3'-phosphate/5'-hydroxy nucleic acid ligase</fullName>
        <ecNumber evidence="1">6.5.1.8</ecNumber>
    </recommendedName>
</protein>
<dbReference type="InterPro" id="IPR036025">
    <property type="entry name" value="RtcB-like_sf"/>
</dbReference>
<dbReference type="InParanoid" id="L7JUI4"/>
<sequence>MKENDMKEELERCEAEEFTERMVAMYKENGEEKYLSLTDQVHLLIPHKYTNILPDKNVVDQMLAVTRLPQVYTVVGLPDIHLGYAFPIGSVVGAGIVVPEGVGSDINCGVRMVRTRTNCRNVDIAEVARQLFDVIPSGIGADTANATVSEIAEQLNKNVADTSNKEMVFTDLKVINEICNEGIDFLVKYGIVGDERDRIEKGGRFPGDSRMLSQKAKAKGLKQLGSLGAGNHFLELQRVVEVHDNDAGFEIDELVFMIHTGSRGLGFEVCESASQVATSMRSISKSEIGDESHEIRQVKQAMGLYENDETTVSSVNSSQLGSFENLSYFEIHESEDYILEMGCAANFAFCNRAIISKKVENVLKNWNIKCELVYDVGHNSLHKENIDGKELFVHRKGAARALPPNHPELRSNRENGQPIPIGGSMGTSSYLLYAQDTKKSLFSSPHGAGRRISRSKARKLITMEQLKQMMGNTVLMSKSEKGAIEEAPIVYKDIEDVVNAAVELGLVKKVVKLEPLAVIKG</sequence>
<evidence type="ECO:0000256" key="5">
    <source>
        <dbReference type="ARBA" id="ARBA00023134"/>
    </source>
</evidence>
<feature type="binding site" evidence="10">
    <location>
        <position position="105"/>
    </location>
    <ligand>
        <name>Mn(2+)</name>
        <dbReference type="ChEBI" id="CHEBI:29035"/>
        <label>1</label>
    </ligand>
</feature>
<dbReference type="GO" id="GO:0046872">
    <property type="term" value="F:metal ion binding"/>
    <property type="evidence" value="ECO:0007669"/>
    <property type="project" value="UniProtKB-KW"/>
</dbReference>
<evidence type="ECO:0000256" key="9">
    <source>
        <dbReference type="PIRSR" id="PIRSR601233-2"/>
    </source>
</evidence>
<reference evidence="11 12" key="1">
    <citation type="journal article" date="2012" name="PLoS Pathog.">
        <title>The genome of the obligate intracellular parasite Trachipleistophora hominis: new insights into microsporidian genome dynamics and reductive evolution.</title>
        <authorList>
            <person name="Heinz E."/>
            <person name="Williams T.A."/>
            <person name="Nakjang S."/>
            <person name="Noel C.J."/>
            <person name="Swan D.C."/>
            <person name="Goldberg A.V."/>
            <person name="Harris S.R."/>
            <person name="Weinmaier T."/>
            <person name="Markert S."/>
            <person name="Becher D."/>
            <person name="Bernhardt J."/>
            <person name="Dagan T."/>
            <person name="Hacker C."/>
            <person name="Lucocq J.M."/>
            <person name="Schweder T."/>
            <person name="Rattei T."/>
            <person name="Hall N."/>
            <person name="Hirt R.P."/>
            <person name="Embley T.M."/>
        </authorList>
    </citation>
    <scope>NUCLEOTIDE SEQUENCE [LARGE SCALE GENOMIC DNA]</scope>
</reference>
<feature type="binding site" evidence="10">
    <location>
        <position position="378"/>
    </location>
    <ligand>
        <name>Mn(2+)</name>
        <dbReference type="ChEBI" id="CHEBI:29035"/>
        <label>2</label>
    </ligand>
</feature>
<feature type="binding site" evidence="9">
    <location>
        <begin position="446"/>
        <end position="449"/>
    </location>
    <ligand>
        <name>GMP</name>
        <dbReference type="ChEBI" id="CHEBI:58115"/>
    </ligand>
</feature>
<evidence type="ECO:0000256" key="4">
    <source>
        <dbReference type="ARBA" id="ARBA00022741"/>
    </source>
</evidence>
<evidence type="ECO:0000256" key="8">
    <source>
        <dbReference type="PIRSR" id="PIRSR601233-1"/>
    </source>
</evidence>
<feature type="binding site" evidence="9">
    <location>
        <begin position="378"/>
        <end position="379"/>
    </location>
    <ligand>
        <name>GMP</name>
        <dbReference type="ChEBI" id="CHEBI:58115"/>
    </ligand>
</feature>
<dbReference type="OrthoDB" id="10249697at2759"/>
<comment type="catalytic activity">
    <reaction evidence="7">
        <text>a 3'-end 3'-phospho-ribonucleotide-RNA + a 5'-end dephospho-ribonucleoside-RNA + GTP = a ribonucleotidyl-ribonucleotide-RNA + GMP + diphosphate</text>
        <dbReference type="Rhea" id="RHEA:68076"/>
        <dbReference type="Rhea" id="RHEA-COMP:10463"/>
        <dbReference type="Rhea" id="RHEA-COMP:13936"/>
        <dbReference type="Rhea" id="RHEA-COMP:17355"/>
        <dbReference type="ChEBI" id="CHEBI:33019"/>
        <dbReference type="ChEBI" id="CHEBI:37565"/>
        <dbReference type="ChEBI" id="CHEBI:58115"/>
        <dbReference type="ChEBI" id="CHEBI:83062"/>
        <dbReference type="ChEBI" id="CHEBI:138284"/>
        <dbReference type="ChEBI" id="CHEBI:173118"/>
        <dbReference type="EC" id="6.5.1.8"/>
    </reaction>
</comment>
<dbReference type="VEuPathDB" id="MicrosporidiaDB:THOM_1873"/>
<feature type="binding site" evidence="10">
    <location>
        <position position="232"/>
    </location>
    <ligand>
        <name>Mn(2+)</name>
        <dbReference type="ChEBI" id="CHEBI:29035"/>
        <label>1</label>
    </ligand>
</feature>
<dbReference type="HOGENOM" id="CLU_022279_0_1_1"/>
<evidence type="ECO:0000256" key="10">
    <source>
        <dbReference type="PIRSR" id="PIRSR601233-3"/>
    </source>
</evidence>
<evidence type="ECO:0000313" key="11">
    <source>
        <dbReference type="EMBL" id="ELQ75143.1"/>
    </source>
</evidence>
<dbReference type="Gene3D" id="3.90.1860.10">
    <property type="entry name" value="tRNA-splicing ligase RtcB"/>
    <property type="match status" value="1"/>
</dbReference>
<dbReference type="EMBL" id="JH993985">
    <property type="protein sequence ID" value="ELQ75143.1"/>
    <property type="molecule type" value="Genomic_DNA"/>
</dbReference>
<dbReference type="PANTHER" id="PTHR11118:SF1">
    <property type="entry name" value="RNA-SPLICING LIGASE RTCB HOMOLOG"/>
    <property type="match status" value="1"/>
</dbReference>
<dbReference type="STRING" id="72359.L7JUI4"/>
<keyword evidence="4 9" id="KW-0547">Nucleotide-binding</keyword>
<keyword evidence="6 10" id="KW-0464">Manganese</keyword>
<dbReference type="GO" id="GO:0005525">
    <property type="term" value="F:GTP binding"/>
    <property type="evidence" value="ECO:0007669"/>
    <property type="project" value="UniProtKB-KW"/>
</dbReference>
<feature type="binding site" evidence="9">
    <location>
        <begin position="231"/>
        <end position="235"/>
    </location>
    <ligand>
        <name>GMP</name>
        <dbReference type="ChEBI" id="CHEBI:58115"/>
    </ligand>
</feature>
<keyword evidence="5 9" id="KW-0342">GTP-binding</keyword>
<keyword evidence="3 10" id="KW-0479">Metal-binding</keyword>
<dbReference type="AlphaFoldDB" id="L7JUI4"/>
<dbReference type="GO" id="GO:0006396">
    <property type="term" value="P:RNA processing"/>
    <property type="evidence" value="ECO:0007669"/>
    <property type="project" value="InterPro"/>
</dbReference>
<feature type="binding site" evidence="10">
    <location>
        <position position="259"/>
    </location>
    <ligand>
        <name>Mn(2+)</name>
        <dbReference type="ChEBI" id="CHEBI:29035"/>
        <label>2</label>
    </ligand>
</feature>
<dbReference type="GO" id="GO:0170057">
    <property type="term" value="F:RNA ligase (GTP) activity"/>
    <property type="evidence" value="ECO:0007669"/>
    <property type="project" value="UniProtKB-EC"/>
</dbReference>
<feature type="binding site" evidence="9">
    <location>
        <position position="429"/>
    </location>
    <ligand>
        <name>GMP</name>
        <dbReference type="ChEBI" id="CHEBI:58115"/>
    </ligand>
</feature>
<organism evidence="11 12">
    <name type="scientific">Trachipleistophora hominis</name>
    <name type="common">Microsporidian parasite</name>
    <dbReference type="NCBI Taxonomy" id="72359"/>
    <lineage>
        <taxon>Eukaryota</taxon>
        <taxon>Fungi</taxon>
        <taxon>Fungi incertae sedis</taxon>
        <taxon>Microsporidia</taxon>
        <taxon>Pleistophoridae</taxon>
        <taxon>Trachipleistophora</taxon>
    </lineage>
</organism>
<dbReference type="Proteomes" id="UP000011185">
    <property type="component" value="Unassembled WGS sequence"/>
</dbReference>
<evidence type="ECO:0000256" key="2">
    <source>
        <dbReference type="ARBA" id="ARBA00022598"/>
    </source>
</evidence>
<dbReference type="InterPro" id="IPR001233">
    <property type="entry name" value="RtcB"/>
</dbReference>
<evidence type="ECO:0000313" key="12">
    <source>
        <dbReference type="Proteomes" id="UP000011185"/>
    </source>
</evidence>
<keyword evidence="2" id="KW-0436">Ligase</keyword>
<evidence type="ECO:0000256" key="1">
    <source>
        <dbReference type="ARBA" id="ARBA00012726"/>
    </source>
</evidence>
<name>L7JUI4_TRAHO</name>
<dbReference type="PANTHER" id="PTHR11118">
    <property type="entry name" value="RNA-SPLICING LIGASE RTCB HOMOLOG"/>
    <property type="match status" value="1"/>
</dbReference>
<accession>L7JUI4</accession>
<dbReference type="GO" id="GO:0003972">
    <property type="term" value="F:RNA ligase (ATP) activity"/>
    <property type="evidence" value="ECO:0007669"/>
    <property type="project" value="TreeGrafter"/>
</dbReference>
<evidence type="ECO:0000256" key="3">
    <source>
        <dbReference type="ARBA" id="ARBA00022723"/>
    </source>
</evidence>
<evidence type="ECO:0000256" key="7">
    <source>
        <dbReference type="ARBA" id="ARBA00047746"/>
    </source>
</evidence>
<evidence type="ECO:0000256" key="6">
    <source>
        <dbReference type="ARBA" id="ARBA00023211"/>
    </source>
</evidence>
<dbReference type="OMA" id="QTRGVEC"/>
<dbReference type="EC" id="6.5.1.8" evidence="1"/>
<dbReference type="Pfam" id="PF01139">
    <property type="entry name" value="RtcB"/>
    <property type="match status" value="1"/>
</dbReference>
<feature type="active site" description="GMP-histidine intermediate" evidence="8">
    <location>
        <position position="446"/>
    </location>
</feature>
<comment type="cofactor">
    <cofactor evidence="10">
        <name>Mn(2+)</name>
        <dbReference type="ChEBI" id="CHEBI:29035"/>
    </cofactor>
    <text evidence="10">Binds 2 manganese ions per subunit.</text>
</comment>
<gene>
    <name evidence="11" type="ORF">THOM_1873</name>
</gene>
<feature type="binding site" evidence="9">
    <location>
        <position position="520"/>
    </location>
    <ligand>
        <name>GMP</name>
        <dbReference type="ChEBI" id="CHEBI:58115"/>
    </ligand>
</feature>
<proteinExistence type="predicted"/>
<feature type="binding site" evidence="9">
    <location>
        <begin position="422"/>
        <end position="425"/>
    </location>
    <ligand>
        <name>GMP</name>
        <dbReference type="ChEBI" id="CHEBI:58115"/>
    </ligand>
</feature>
<dbReference type="SUPFAM" id="SSF103365">
    <property type="entry name" value="Hypothetical protein PH1602"/>
    <property type="match status" value="1"/>
</dbReference>